<dbReference type="AlphaFoldDB" id="A0A7S4D010"/>
<name>A0A7S4D010_9EUGL</name>
<evidence type="ECO:0000313" key="1">
    <source>
        <dbReference type="EMBL" id="CAE0811768.1"/>
    </source>
</evidence>
<accession>A0A7S4D010</accession>
<reference evidence="1" key="1">
    <citation type="submission" date="2021-01" db="EMBL/GenBank/DDBJ databases">
        <authorList>
            <person name="Corre E."/>
            <person name="Pelletier E."/>
            <person name="Niang G."/>
            <person name="Scheremetjew M."/>
            <person name="Finn R."/>
            <person name="Kale V."/>
            <person name="Holt S."/>
            <person name="Cochrane G."/>
            <person name="Meng A."/>
            <person name="Brown T."/>
            <person name="Cohen L."/>
        </authorList>
    </citation>
    <scope>NUCLEOTIDE SEQUENCE</scope>
    <source>
        <strain evidence="1">CCMP1594</strain>
    </source>
</reference>
<dbReference type="EMBL" id="HBJA01064979">
    <property type="protein sequence ID" value="CAE0811768.1"/>
    <property type="molecule type" value="Transcribed_RNA"/>
</dbReference>
<organism evidence="1">
    <name type="scientific">Eutreptiella gymnastica</name>
    <dbReference type="NCBI Taxonomy" id="73025"/>
    <lineage>
        <taxon>Eukaryota</taxon>
        <taxon>Discoba</taxon>
        <taxon>Euglenozoa</taxon>
        <taxon>Euglenida</taxon>
        <taxon>Spirocuta</taxon>
        <taxon>Euglenophyceae</taxon>
        <taxon>Eutreptiales</taxon>
        <taxon>Eutreptiaceae</taxon>
        <taxon>Eutreptiella</taxon>
    </lineage>
</organism>
<sequence>MPRQNKTQRMVLKSGLGLGKGKVGVYKEGDETKSHQALSFSAGCAVLLLRIRNTPAPVRFIASIKRGPGCGVVDAGCAAWPANGPLEATSALQERQDGVCCRMP</sequence>
<gene>
    <name evidence="1" type="ORF">EGYM00163_LOCUS22916</name>
</gene>
<protein>
    <submittedName>
        <fullName evidence="1">Uncharacterized protein</fullName>
    </submittedName>
</protein>
<proteinExistence type="predicted"/>